<protein>
    <recommendedName>
        <fullName evidence="3">DUF883 domain-containing protein</fullName>
    </recommendedName>
</protein>
<proteinExistence type="predicted"/>
<dbReference type="Proteomes" id="UP001620409">
    <property type="component" value="Unassembled WGS sequence"/>
</dbReference>
<gene>
    <name evidence="1" type="ORF">ISP18_18120</name>
</gene>
<dbReference type="EMBL" id="JADIKI010000023">
    <property type="protein sequence ID" value="MFK2856529.1"/>
    <property type="molecule type" value="Genomic_DNA"/>
</dbReference>
<evidence type="ECO:0008006" key="3">
    <source>
        <dbReference type="Google" id="ProtNLM"/>
    </source>
</evidence>
<dbReference type="RefSeq" id="WP_380015435.1">
    <property type="nucleotide sequence ID" value="NZ_JADIKI010000023.1"/>
</dbReference>
<sequence length="103" mass="10800">MSLFKQLERVREARQRVARHRDEIAAPAAALLERGYHHPLTTVGAAAGAGFVLGTLGVGPLRVPGLVSTVSAGLAQIVAYGTRLIAEMGIMEDGDTGPDPEEP</sequence>
<reference evidence="1 2" key="1">
    <citation type="submission" date="2020-10" db="EMBL/GenBank/DDBJ databases">
        <title>Phylogeny of dyella-like bacteria.</title>
        <authorList>
            <person name="Fu J."/>
        </authorList>
    </citation>
    <scope>NUCLEOTIDE SEQUENCE [LARGE SCALE GENOMIC DNA]</scope>
    <source>
        <strain evidence="1 2">DHG40</strain>
    </source>
</reference>
<name>A0ABW8IPB7_9GAMM</name>
<evidence type="ECO:0000313" key="2">
    <source>
        <dbReference type="Proteomes" id="UP001620409"/>
    </source>
</evidence>
<keyword evidence="2" id="KW-1185">Reference proteome</keyword>
<organism evidence="1 2">
    <name type="scientific">Dyella humi</name>
    <dbReference type="NCBI Taxonomy" id="1770547"/>
    <lineage>
        <taxon>Bacteria</taxon>
        <taxon>Pseudomonadati</taxon>
        <taxon>Pseudomonadota</taxon>
        <taxon>Gammaproteobacteria</taxon>
        <taxon>Lysobacterales</taxon>
        <taxon>Rhodanobacteraceae</taxon>
        <taxon>Dyella</taxon>
    </lineage>
</organism>
<accession>A0ABW8IPB7</accession>
<comment type="caution">
    <text evidence="1">The sequence shown here is derived from an EMBL/GenBank/DDBJ whole genome shotgun (WGS) entry which is preliminary data.</text>
</comment>
<evidence type="ECO:0000313" key="1">
    <source>
        <dbReference type="EMBL" id="MFK2856529.1"/>
    </source>
</evidence>